<feature type="region of interest" description="Disordered" evidence="1">
    <location>
        <begin position="270"/>
        <end position="298"/>
    </location>
</feature>
<dbReference type="EMBL" id="CP114040">
    <property type="protein sequence ID" value="WAS94979.1"/>
    <property type="molecule type" value="Genomic_DNA"/>
</dbReference>
<accession>A0ABY7H6S1</accession>
<dbReference type="RefSeq" id="WP_269037313.1">
    <property type="nucleotide sequence ID" value="NZ_CP114040.1"/>
</dbReference>
<organism evidence="2 3">
    <name type="scientific">Nannocystis punicea</name>
    <dbReference type="NCBI Taxonomy" id="2995304"/>
    <lineage>
        <taxon>Bacteria</taxon>
        <taxon>Pseudomonadati</taxon>
        <taxon>Myxococcota</taxon>
        <taxon>Polyangia</taxon>
        <taxon>Nannocystales</taxon>
        <taxon>Nannocystaceae</taxon>
        <taxon>Nannocystis</taxon>
    </lineage>
</organism>
<keyword evidence="3" id="KW-1185">Reference proteome</keyword>
<evidence type="ECO:0000313" key="3">
    <source>
        <dbReference type="Proteomes" id="UP001164459"/>
    </source>
</evidence>
<dbReference type="Proteomes" id="UP001164459">
    <property type="component" value="Chromosome"/>
</dbReference>
<reference evidence="2" key="1">
    <citation type="submission" date="2022-11" db="EMBL/GenBank/DDBJ databases">
        <title>Minimal conservation of predation-associated metabolite biosynthetic gene clusters underscores biosynthetic potential of Myxococcota including descriptions for ten novel species: Archangium lansinium sp. nov., Myxococcus landrumus sp. nov., Nannocystis bai.</title>
        <authorList>
            <person name="Ahearne A."/>
            <person name="Stevens C."/>
            <person name="Dowd S."/>
        </authorList>
    </citation>
    <scope>NUCLEOTIDE SEQUENCE</scope>
    <source>
        <strain evidence="2">Fl3</strain>
    </source>
</reference>
<name>A0ABY7H6S1_9BACT</name>
<proteinExistence type="predicted"/>
<sequence>MFWRKRDPGPEIADVAAAVEDRELFTRRARQAAEEFGVKVLGSARPYFWNPPEKPAHLAGKFEGLGDWMWACQEAIFEIWFHLGPAALEDLGRVAFGAYDWTQAHATDALCRLALAGIETEQIAGQIAQALPEWRYEQVMRVREIVGRLAARSEALQRAYDDLVAQYREDDPVDAYELVAALAHADPAHTRERYREFLRGLMDGIGLEGRTAFDDGHVVSTPDGEGVIARSGPTHPLIEAYHQIRAALLLHELDPADEEVTRRLQTWAEQHPDEAVRSELRELLSPPSDDASSQGLPS</sequence>
<protein>
    <submittedName>
        <fullName evidence="2">Uncharacterized protein</fullName>
    </submittedName>
</protein>
<evidence type="ECO:0000256" key="1">
    <source>
        <dbReference type="SAM" id="MobiDB-lite"/>
    </source>
</evidence>
<gene>
    <name evidence="2" type="ORF">O0S08_02355</name>
</gene>
<feature type="compositionally biased region" description="Basic and acidic residues" evidence="1">
    <location>
        <begin position="270"/>
        <end position="282"/>
    </location>
</feature>
<evidence type="ECO:0000313" key="2">
    <source>
        <dbReference type="EMBL" id="WAS94979.1"/>
    </source>
</evidence>